<dbReference type="AlphaFoldDB" id="A0A1M5S988"/>
<keyword evidence="2" id="KW-1185">Reference proteome</keyword>
<reference evidence="1 2" key="1">
    <citation type="submission" date="2016-11" db="EMBL/GenBank/DDBJ databases">
        <authorList>
            <person name="Jaros S."/>
            <person name="Januszkiewicz K."/>
            <person name="Wedrychowicz H."/>
        </authorList>
    </citation>
    <scope>NUCLEOTIDE SEQUENCE [LARGE SCALE GENOMIC DNA]</scope>
    <source>
        <strain evidence="1 2">DSM 24574</strain>
    </source>
</reference>
<proteinExistence type="predicted"/>
<accession>A0A1M5S988</accession>
<gene>
    <name evidence="1" type="ORF">SAMN04488109_3815</name>
</gene>
<protein>
    <recommendedName>
        <fullName evidence="3">Copper chaperone CopZ</fullName>
    </recommendedName>
</protein>
<dbReference type="RefSeq" id="WP_245804128.1">
    <property type="nucleotide sequence ID" value="NZ_FQWQ01000002.1"/>
</dbReference>
<evidence type="ECO:0000313" key="1">
    <source>
        <dbReference type="EMBL" id="SHH35054.1"/>
    </source>
</evidence>
<dbReference type="EMBL" id="FQWQ01000002">
    <property type="protein sequence ID" value="SHH35054.1"/>
    <property type="molecule type" value="Genomic_DNA"/>
</dbReference>
<sequence>MMIEVFKTNVRHRAIANMLIDRIHETCPHYKATFDLDDCDRILRVKSSTDELEPQVLIDILEEFGFHAEVLPMEDQPADPLFRLSP</sequence>
<dbReference type="Proteomes" id="UP000184212">
    <property type="component" value="Unassembled WGS sequence"/>
</dbReference>
<organism evidence="1 2">
    <name type="scientific">Chryseolinea serpens</name>
    <dbReference type="NCBI Taxonomy" id="947013"/>
    <lineage>
        <taxon>Bacteria</taxon>
        <taxon>Pseudomonadati</taxon>
        <taxon>Bacteroidota</taxon>
        <taxon>Cytophagia</taxon>
        <taxon>Cytophagales</taxon>
        <taxon>Fulvivirgaceae</taxon>
        <taxon>Chryseolinea</taxon>
    </lineage>
</organism>
<evidence type="ECO:0008006" key="3">
    <source>
        <dbReference type="Google" id="ProtNLM"/>
    </source>
</evidence>
<dbReference type="STRING" id="947013.SAMN04488109_3815"/>
<name>A0A1M5S988_9BACT</name>
<evidence type="ECO:0000313" key="2">
    <source>
        <dbReference type="Proteomes" id="UP000184212"/>
    </source>
</evidence>